<name>A0A2S7F8S5_CLOBU</name>
<evidence type="ECO:0000313" key="2">
    <source>
        <dbReference type="EMBL" id="PPV13439.1"/>
    </source>
</evidence>
<comment type="caution">
    <text evidence="2">The sequence shown here is derived from an EMBL/GenBank/DDBJ whole genome shotgun (WGS) entry which is preliminary data.</text>
</comment>
<organism evidence="2 3">
    <name type="scientific">Clostridium butyricum</name>
    <dbReference type="NCBI Taxonomy" id="1492"/>
    <lineage>
        <taxon>Bacteria</taxon>
        <taxon>Bacillati</taxon>
        <taxon>Bacillota</taxon>
        <taxon>Clostridia</taxon>
        <taxon>Eubacteriales</taxon>
        <taxon>Clostridiaceae</taxon>
        <taxon>Clostridium</taxon>
    </lineage>
</organism>
<dbReference type="EMBL" id="LRDH01000121">
    <property type="protein sequence ID" value="PPV13439.1"/>
    <property type="molecule type" value="Genomic_DNA"/>
</dbReference>
<dbReference type="InterPro" id="IPR007627">
    <property type="entry name" value="RNA_pol_sigma70_r2"/>
</dbReference>
<gene>
    <name evidence="2" type="ORF">AWN73_16325</name>
</gene>
<sequence length="202" mass="23732">MDYKYIETLVKQSKDGNEISKENLAKEFTPYIKNLCSKTFIHGYDFYDLQNECFQSLFKCVSSYNLENHRFVAYATNGIKNNLYDLIRKNQNRKIFDGNDCLIITDEFQRSLISNEINAEDLMCRKCDYTEIRNALNKLTHTEHEIITFLFFPQTSSKHTLKEFSVLKNISYSAAIKRKNTALRKLYELLQPIFYGGELHGN</sequence>
<dbReference type="InterPro" id="IPR014284">
    <property type="entry name" value="RNA_pol_sigma-70_dom"/>
</dbReference>
<dbReference type="RefSeq" id="WP_027636802.1">
    <property type="nucleotide sequence ID" value="NZ_CANCWB010000003.1"/>
</dbReference>
<dbReference type="GO" id="GO:0006352">
    <property type="term" value="P:DNA-templated transcription initiation"/>
    <property type="evidence" value="ECO:0007669"/>
    <property type="project" value="InterPro"/>
</dbReference>
<accession>A0A2S7F8S5</accession>
<dbReference type="AlphaFoldDB" id="A0A2S7F8S5"/>
<dbReference type="GO" id="GO:0003700">
    <property type="term" value="F:DNA-binding transcription factor activity"/>
    <property type="evidence" value="ECO:0007669"/>
    <property type="project" value="InterPro"/>
</dbReference>
<evidence type="ECO:0000259" key="1">
    <source>
        <dbReference type="Pfam" id="PF04542"/>
    </source>
</evidence>
<feature type="domain" description="RNA polymerase sigma-70 region 2" evidence="1">
    <location>
        <begin position="26"/>
        <end position="92"/>
    </location>
</feature>
<dbReference type="Gene3D" id="1.10.1740.10">
    <property type="match status" value="1"/>
</dbReference>
<dbReference type="Pfam" id="PF04542">
    <property type="entry name" value="Sigma70_r2"/>
    <property type="match status" value="1"/>
</dbReference>
<reference evidence="2 3" key="1">
    <citation type="submission" date="2016-01" db="EMBL/GenBank/DDBJ databases">
        <title>Characterization of the Clostridium difficile lineages that are prevalent in Hong Kong and China.</title>
        <authorList>
            <person name="Kwok J.S.-L."/>
            <person name="Lam W.-Y."/>
            <person name="Ip M."/>
            <person name="Chan T.-F."/>
            <person name="Hawkey P.M."/>
            <person name="Tsui S.K.-W."/>
        </authorList>
    </citation>
    <scope>NUCLEOTIDE SEQUENCE [LARGE SCALE GENOMIC DNA]</scope>
    <source>
        <strain evidence="2 3">300064</strain>
    </source>
</reference>
<dbReference type="InterPro" id="IPR013325">
    <property type="entry name" value="RNA_pol_sigma_r2"/>
</dbReference>
<dbReference type="Proteomes" id="UP000238081">
    <property type="component" value="Unassembled WGS sequence"/>
</dbReference>
<dbReference type="SUPFAM" id="SSF88946">
    <property type="entry name" value="Sigma2 domain of RNA polymerase sigma factors"/>
    <property type="match status" value="1"/>
</dbReference>
<proteinExistence type="predicted"/>
<evidence type="ECO:0000313" key="3">
    <source>
        <dbReference type="Proteomes" id="UP000238081"/>
    </source>
</evidence>
<dbReference type="InterPro" id="IPR013324">
    <property type="entry name" value="RNA_pol_sigma_r3/r4-like"/>
</dbReference>
<dbReference type="SUPFAM" id="SSF88659">
    <property type="entry name" value="Sigma3 and sigma4 domains of RNA polymerase sigma factors"/>
    <property type="match status" value="1"/>
</dbReference>
<dbReference type="NCBIfam" id="TIGR02937">
    <property type="entry name" value="sigma70-ECF"/>
    <property type="match status" value="1"/>
</dbReference>
<protein>
    <submittedName>
        <fullName evidence="2">RNA polymerase subunit sigma-70</fullName>
    </submittedName>
</protein>